<name>A0A222MWG4_9BACT</name>
<accession>A0A222MWG4</accession>
<dbReference type="EMBL" id="CP022347">
    <property type="protein sequence ID" value="ASQ30394.1"/>
    <property type="molecule type" value="Genomic_DNA"/>
</dbReference>
<dbReference type="Proteomes" id="UP000201169">
    <property type="component" value="Chromosome"/>
</dbReference>
<keyword evidence="2" id="KW-1185">Reference proteome</keyword>
<organism evidence="1 2">
    <name type="scientific">Campylobacter avium LMG 24591</name>
    <dbReference type="NCBI Taxonomy" id="522484"/>
    <lineage>
        <taxon>Bacteria</taxon>
        <taxon>Pseudomonadati</taxon>
        <taxon>Campylobacterota</taxon>
        <taxon>Epsilonproteobacteria</taxon>
        <taxon>Campylobacterales</taxon>
        <taxon>Campylobacteraceae</taxon>
        <taxon>Campylobacter</taxon>
    </lineage>
</organism>
<proteinExistence type="predicted"/>
<dbReference type="KEGG" id="cavi:CAV_0727"/>
<dbReference type="AlphaFoldDB" id="A0A222MWG4"/>
<evidence type="ECO:0000313" key="1">
    <source>
        <dbReference type="EMBL" id="ASQ30394.1"/>
    </source>
</evidence>
<reference evidence="1 2" key="1">
    <citation type="submission" date="2017-07" db="EMBL/GenBank/DDBJ databases">
        <title>Analysis of two Campylobacter avium genomes and identification of a novel hippuricase gene.</title>
        <authorList>
            <person name="Miller W.G."/>
            <person name="Chapman M.H."/>
            <person name="Yee E."/>
            <person name="Revez J."/>
            <person name="Bono J.L."/>
            <person name="Rossi M."/>
        </authorList>
    </citation>
    <scope>NUCLEOTIDE SEQUENCE [LARGE SCALE GENOMIC DNA]</scope>
    <source>
        <strain evidence="1 2">LMG 24591</strain>
    </source>
</reference>
<protein>
    <submittedName>
        <fullName evidence="1">Uncharacterized protein</fullName>
    </submittedName>
</protein>
<sequence length="59" mass="7043">MLKKAYEKVKNPEKLRYEKVLSLYKKLSSLDLKQKDSLNEFMSLSKEILNLLNKKDLRV</sequence>
<dbReference type="RefSeq" id="WP_094325159.1">
    <property type="nucleotide sequence ID" value="NZ_CP022347.1"/>
</dbReference>
<evidence type="ECO:0000313" key="2">
    <source>
        <dbReference type="Proteomes" id="UP000201169"/>
    </source>
</evidence>
<gene>
    <name evidence="1" type="ORF">CAV_0727</name>
</gene>